<reference evidence="2 4" key="1">
    <citation type="submission" date="2013-03" db="EMBL/GenBank/DDBJ databases">
        <title>The Genome Sequence of Enterococcus avium ATCC_14025 (Illumina only assembly).</title>
        <authorList>
            <consortium name="The Broad Institute Genomics Platform"/>
            <consortium name="The Broad Institute Genome Sequencing Center for Infectious Disease"/>
            <person name="Earl A."/>
            <person name="Russ C."/>
            <person name="Gilmore M."/>
            <person name="Surin D."/>
            <person name="Walker B."/>
            <person name="Young S."/>
            <person name="Zeng Q."/>
            <person name="Gargeya S."/>
            <person name="Fitzgerald M."/>
            <person name="Haas B."/>
            <person name="Abouelleil A."/>
            <person name="Allen A.W."/>
            <person name="Alvarado L."/>
            <person name="Arachchi H.M."/>
            <person name="Berlin A.M."/>
            <person name="Chapman S.B."/>
            <person name="Gainer-Dewar J."/>
            <person name="Goldberg J."/>
            <person name="Griggs A."/>
            <person name="Gujja S."/>
            <person name="Hansen M."/>
            <person name="Howarth C."/>
            <person name="Imamovic A."/>
            <person name="Ireland A."/>
            <person name="Larimer J."/>
            <person name="McCowan C."/>
            <person name="Murphy C."/>
            <person name="Pearson M."/>
            <person name="Poon T.W."/>
            <person name="Priest M."/>
            <person name="Roberts A."/>
            <person name="Saif S."/>
            <person name="Shea T."/>
            <person name="Sisk P."/>
            <person name="Sykes S."/>
            <person name="Wortman J."/>
            <person name="Nusbaum C."/>
            <person name="Birren B."/>
        </authorList>
    </citation>
    <scope>NUCLEOTIDE SEQUENCE [LARGE SCALE GENOMIC DNA]</scope>
    <source>
        <strain evidence="2 4">ATCC 14025</strain>
    </source>
</reference>
<evidence type="ECO:0000313" key="3">
    <source>
        <dbReference type="EMBL" id="EOU20476.1"/>
    </source>
</evidence>
<feature type="domain" description="Siphovirus-type tail component RIFT-related" evidence="1">
    <location>
        <begin position="47"/>
        <end position="123"/>
    </location>
</feature>
<evidence type="ECO:0000313" key="4">
    <source>
        <dbReference type="Proteomes" id="UP000014104"/>
    </source>
</evidence>
<accession>A0AAV3IZD7</accession>
<dbReference type="InterPro" id="IPR006520">
    <property type="entry name" value="Dit_BPSPP_N"/>
</dbReference>
<dbReference type="Proteomes" id="UP000014104">
    <property type="component" value="Unassembled WGS sequence"/>
</dbReference>
<keyword evidence="4" id="KW-1185">Reference proteome</keyword>
<gene>
    <name evidence="3" type="ORF">I570_02923</name>
    <name evidence="2" type="ORF">OMU_03008</name>
</gene>
<dbReference type="Proteomes" id="UP000014107">
    <property type="component" value="Unassembled WGS sequence"/>
</dbReference>
<evidence type="ECO:0000259" key="1">
    <source>
        <dbReference type="Pfam" id="PF05709"/>
    </source>
</evidence>
<evidence type="ECO:0000313" key="5">
    <source>
        <dbReference type="Proteomes" id="UP000014107"/>
    </source>
</evidence>
<protein>
    <submittedName>
        <fullName evidence="3">Phage protein</fullName>
    </submittedName>
</protein>
<dbReference type="Pfam" id="PF05709">
    <property type="entry name" value="Sipho_tail"/>
    <property type="match status" value="1"/>
</dbReference>
<dbReference type="InterPro" id="IPR008841">
    <property type="entry name" value="Siphovirus-type_tail_N"/>
</dbReference>
<dbReference type="EMBL" id="ASWL01000004">
    <property type="protein sequence ID" value="EOU20476.1"/>
    <property type="molecule type" value="Genomic_DNA"/>
</dbReference>
<evidence type="ECO:0000313" key="2">
    <source>
        <dbReference type="EMBL" id="EOT42085.1"/>
    </source>
</evidence>
<name>A0AAV3IZD7_ENTAV</name>
<dbReference type="NCBIfam" id="TIGR01633">
    <property type="entry name" value="phi3626_gp14_N"/>
    <property type="match status" value="1"/>
</dbReference>
<comment type="caution">
    <text evidence="3">The sequence shown here is derived from an EMBL/GenBank/DDBJ whole genome shotgun (WGS) entry which is preliminary data.</text>
</comment>
<proteinExistence type="predicted"/>
<dbReference type="Gene3D" id="2.40.30.200">
    <property type="match status" value="1"/>
</dbReference>
<dbReference type="AlphaFoldDB" id="A0AAV3IZD7"/>
<reference evidence="3 5" key="2">
    <citation type="submission" date="2013-03" db="EMBL/GenBank/DDBJ databases">
        <title>The Genome Sequence of Enterococcus avium ATCC_14025 (PacBio/Illumina hybrid assembly).</title>
        <authorList>
            <consortium name="The Broad Institute Genomics Platform"/>
            <consortium name="The Broad Institute Genome Sequencing Center for Infectious Disease"/>
            <person name="Earl A."/>
            <person name="Russ C."/>
            <person name="Gilmore M."/>
            <person name="Surin D."/>
            <person name="Walker B."/>
            <person name="Young S."/>
            <person name="Zeng Q."/>
            <person name="Gargeya S."/>
            <person name="Fitzgerald M."/>
            <person name="Haas B."/>
            <person name="Abouelleil A."/>
            <person name="Allen A.W."/>
            <person name="Alvarado L."/>
            <person name="Arachchi H.M."/>
            <person name="Berlin A.M."/>
            <person name="Chapman S.B."/>
            <person name="Gainer-Dewar J."/>
            <person name="Goldberg J."/>
            <person name="Griggs A."/>
            <person name="Gujja S."/>
            <person name="Hansen M."/>
            <person name="Howarth C."/>
            <person name="Imamovic A."/>
            <person name="Ireland A."/>
            <person name="Larimer J."/>
            <person name="McCowan C."/>
            <person name="Murphy C."/>
            <person name="Pearson M."/>
            <person name="Poon T.W."/>
            <person name="Priest M."/>
            <person name="Roberts A."/>
            <person name="Saif S."/>
            <person name="Shea T."/>
            <person name="Sisk P."/>
            <person name="Sykes S."/>
            <person name="Wortman J."/>
            <person name="Nusbaum C."/>
            <person name="Birren B."/>
        </authorList>
    </citation>
    <scope>NUCLEOTIDE SEQUENCE [LARGE SCALE GENOMIC DNA]</scope>
    <source>
        <strain evidence="3 5">ATCC 14025</strain>
    </source>
</reference>
<organism evidence="3 5">
    <name type="scientific">Enterococcus avium ATCC 14025</name>
    <dbReference type="NCBI Taxonomy" id="1140002"/>
    <lineage>
        <taxon>Bacteria</taxon>
        <taxon>Bacillati</taxon>
        <taxon>Bacillota</taxon>
        <taxon>Bacilli</taxon>
        <taxon>Lactobacillales</taxon>
        <taxon>Enterococcaceae</taxon>
        <taxon>Enterococcus</taxon>
    </lineage>
</organism>
<dbReference type="EMBL" id="AHYV01000032">
    <property type="protein sequence ID" value="EOT42085.1"/>
    <property type="molecule type" value="Genomic_DNA"/>
</dbReference>
<sequence length="312" mass="35579">MTENISPLMELQLTSPLEGMPTEAMNIGGKFLEDIVPGYRTLNVQGRELFETNNEYSQLGIRDGERHIYNRIPAREIIVQYYLKAEDDASFRDRFNKLNVALFTEKEVPIWFNDEPEMLFEGTKATIDKVEPGVNWCISSFTIKCGDPYKYTKSDATSVMWGSEIITFQANYLLGNTGSGAVNMAVRFEGGAYWGSDIITWQHQGYLMGDTGKEAQPFEIYPTVEGLKVKPSITIEGMGRDVQIRTRSDTINLGDFDNATIEIDTQTFNITKNDKPMIRPMNDFYIYPSEPLYVSGRDGDFRLTIKYSNRYL</sequence>